<dbReference type="InterPro" id="IPR025332">
    <property type="entry name" value="DUF4238"/>
</dbReference>
<feature type="region of interest" description="Disordered" evidence="1">
    <location>
        <begin position="48"/>
        <end position="73"/>
    </location>
</feature>
<evidence type="ECO:0000256" key="1">
    <source>
        <dbReference type="SAM" id="MobiDB-lite"/>
    </source>
</evidence>
<reference evidence="2 3" key="1">
    <citation type="submission" date="2016-04" db="EMBL/GenBank/DDBJ databases">
        <title>Multiple horizontal gene transfer events from other fungi enriched the ability of the initially mycotrophic fungus Trichoderma (Ascomycota) to feed on dead plant biomass.</title>
        <authorList>
            <person name="Atanasova L."/>
            <person name="Chenthamara K."/>
            <person name="Zhang J."/>
            <person name="Grujic M."/>
            <person name="Henrissat B."/>
            <person name="Kuo A."/>
            <person name="Aertz A."/>
            <person name="Salamov A."/>
            <person name="Lipzen A."/>
            <person name="Labutti K."/>
            <person name="Barry K."/>
            <person name="Miao Y."/>
            <person name="Rahimi M.J."/>
            <person name="Shen Q."/>
            <person name="Grigoriev I.V."/>
            <person name="Kubicek C.P."/>
            <person name="Druzhinina I.S."/>
        </authorList>
    </citation>
    <scope>NUCLEOTIDE SEQUENCE [LARGE SCALE GENOMIC DNA]</scope>
    <source>
        <strain evidence="2 3">NJAU 4742</strain>
    </source>
</reference>
<protein>
    <submittedName>
        <fullName evidence="2">Uncharacterized protein</fullName>
    </submittedName>
</protein>
<dbReference type="Proteomes" id="UP000191004">
    <property type="component" value="Unassembled WGS sequence"/>
</dbReference>
<organism evidence="2 3">
    <name type="scientific">Trichoderma guizhouense</name>
    <dbReference type="NCBI Taxonomy" id="1491466"/>
    <lineage>
        <taxon>Eukaryota</taxon>
        <taxon>Fungi</taxon>
        <taxon>Dikarya</taxon>
        <taxon>Ascomycota</taxon>
        <taxon>Pezizomycotina</taxon>
        <taxon>Sordariomycetes</taxon>
        <taxon>Hypocreomycetidae</taxon>
        <taxon>Hypocreales</taxon>
        <taxon>Hypocreaceae</taxon>
        <taxon>Trichoderma</taxon>
    </lineage>
</organism>
<accession>A0A1T3C9K3</accession>
<name>A0A1T3C9K3_9HYPO</name>
<dbReference type="EMBL" id="LVVK01000021">
    <property type="protein sequence ID" value="OPB37772.1"/>
    <property type="molecule type" value="Genomic_DNA"/>
</dbReference>
<proteinExistence type="predicted"/>
<sequence>MPNASTQDSASTQQDLSIKTPENAPSQYHHFVPQFLLKNFVDACVPPKNGSATSAGRRARKKSRYKPDPTVNRVDLSSEAPEVIEIPVKRILGKTDMYRDTNKPCAEQQHVERMFGDVESRTSRIFRKITKAFDEGHRGIWLTRDERNLVRKFLFLMKYRGPTFYGRYNHETASEYDANDREKMLEYMQKKGFERPIDVWFDNIKTIIELDMDDELNWTSELPKRMYPDDARWAIMHCQSFFMAICTPSNAQDEFLLTDNCYHVSEGVFQCSVSLETGESKEGVWTNFHEFAPISPKLMIVLRSFLLPSPEEDSLPGVKAEREMLWSLMVERFHGSDVNSTLADLPIVIPDNNYSHKINGVLQFQDENFSLQRHHKFFFSFFPIETHHVNKIHCVFLDNASSCTSVIFRSKESFRQTLEWYLTEPGWVGKRVTSLPGDRRRLYLLKLAAVLKQLGSDKEPTWEEIDVAKMRNDTKHQLMLKELFELLPELLDCIPDDNPTEFMQIYNSLGGSKQTIIKDMRQVYLMTKLRIKIDVWSKGLDEALRERNRNLLMDAYTRLPSHRFWWYIKQWRDMILTGPGGPRIEEHAQPPNVNYNGPEDVIARARHIIEPNKLNALMKVAVENDIILKKKPGYSLSWEFTMDKSGAENIIMVQALAFNSSIRDCGIEEIETLAIIYYGMAVVNQLVLEIEGCELLNLTEGETVELFVRMLVREDFEEMLQGKVEPNVLNDLMKVFFDLIFPHPEIATEEVITSIGD</sequence>
<dbReference type="OrthoDB" id="5340163at2759"/>
<evidence type="ECO:0000313" key="2">
    <source>
        <dbReference type="EMBL" id="OPB37772.1"/>
    </source>
</evidence>
<keyword evidence="3" id="KW-1185">Reference proteome</keyword>
<dbReference type="AlphaFoldDB" id="A0A1T3C9K3"/>
<comment type="caution">
    <text evidence="2">The sequence shown here is derived from an EMBL/GenBank/DDBJ whole genome shotgun (WGS) entry which is preliminary data.</text>
</comment>
<dbReference type="Pfam" id="PF14022">
    <property type="entry name" value="DUF4238"/>
    <property type="match status" value="1"/>
</dbReference>
<feature type="compositionally biased region" description="Polar residues" evidence="1">
    <location>
        <begin position="1"/>
        <end position="17"/>
    </location>
</feature>
<gene>
    <name evidence="2" type="ORF">A0O28_0100560</name>
</gene>
<evidence type="ECO:0000313" key="3">
    <source>
        <dbReference type="Proteomes" id="UP000191004"/>
    </source>
</evidence>
<feature type="region of interest" description="Disordered" evidence="1">
    <location>
        <begin position="1"/>
        <end position="24"/>
    </location>
</feature>